<sequence>MKNYAIQSNTNRFTADLRNPVHDQSFDTTPNDGDSENINKQRDPSQESGQGISNQAIANLNIPSSLNNLQSDNQIISSDVSNTKSLEIDSLVNSKHHQINDQKSFKQHLVVLANNQDQQSNASKSKMNLNRLSEIHKNIIVKRQSTFAPDLLHNSNNGNPNSQLGEQMKKKRNSFGLMNSNPQQQSQRLSILKNPNANQILSIKPMLDESMQDYQNQNENYGNQTFEQADKRQTFFQIPDQNQISVINEEPTVFEQDLDITFVSNISQKGGGVHTRSSAGRFAKSSKSKSSPLLKVKIAHLGLSKEQYQQSINLINIYSQKDYKQNTMAQIQSVQLLLQDKKQPADIKAIENFAQLISSIDQIDEQLMVKNQTQKNNDDQYNQAFSELQNDNTYIEKRQRFIKKIFKNVKQANDPKYEELMDLSFITNGVADQKMLELMSWSHLNQKNTEQIHNLIMFNQEIDEQIKKYERIVSMNEKKENIFVDNQQIHYHDSQENLDNQIQQFYELNQLVNKQLNYLKLISPFKITSLGNHSFELRFEIQANLSQNSSISNNGTGQRSFVIQIVYMNVNYLQKIKIIQDPTGGIIQKNLEQMFKKVDYRVDQFIDQILNLIRQFEKQILQNHSVK</sequence>
<feature type="compositionally biased region" description="Polar residues" evidence="1">
    <location>
        <begin position="26"/>
        <end position="36"/>
    </location>
</feature>
<dbReference type="AlphaFoldDB" id="A0A078AU74"/>
<keyword evidence="3" id="KW-1185">Reference proteome</keyword>
<accession>A0A078AU74</accession>
<proteinExistence type="predicted"/>
<reference evidence="2 3" key="1">
    <citation type="submission" date="2014-06" db="EMBL/GenBank/DDBJ databases">
        <authorList>
            <person name="Swart Estienne"/>
        </authorList>
    </citation>
    <scope>NUCLEOTIDE SEQUENCE [LARGE SCALE GENOMIC DNA]</scope>
    <source>
        <strain evidence="2 3">130c</strain>
    </source>
</reference>
<evidence type="ECO:0000313" key="2">
    <source>
        <dbReference type="EMBL" id="CDW85960.1"/>
    </source>
</evidence>
<gene>
    <name evidence="2" type="primary">Contig11604.g12428</name>
    <name evidence="2" type="ORF">STYLEM_15051</name>
</gene>
<evidence type="ECO:0000256" key="1">
    <source>
        <dbReference type="SAM" id="MobiDB-lite"/>
    </source>
</evidence>
<dbReference type="Proteomes" id="UP000039865">
    <property type="component" value="Unassembled WGS sequence"/>
</dbReference>
<name>A0A078AU74_STYLE</name>
<evidence type="ECO:0000313" key="3">
    <source>
        <dbReference type="Proteomes" id="UP000039865"/>
    </source>
</evidence>
<feature type="compositionally biased region" description="Polar residues" evidence="1">
    <location>
        <begin position="1"/>
        <end position="13"/>
    </location>
</feature>
<dbReference type="EMBL" id="CCKQ01014210">
    <property type="protein sequence ID" value="CDW85960.1"/>
    <property type="molecule type" value="Genomic_DNA"/>
</dbReference>
<dbReference type="InParanoid" id="A0A078AU74"/>
<protein>
    <submittedName>
        <fullName evidence="2">Uncharacterized protein</fullName>
    </submittedName>
</protein>
<feature type="region of interest" description="Disordered" evidence="1">
    <location>
        <begin position="1"/>
        <end position="51"/>
    </location>
</feature>
<organism evidence="2 3">
    <name type="scientific">Stylonychia lemnae</name>
    <name type="common">Ciliate</name>
    <dbReference type="NCBI Taxonomy" id="5949"/>
    <lineage>
        <taxon>Eukaryota</taxon>
        <taxon>Sar</taxon>
        <taxon>Alveolata</taxon>
        <taxon>Ciliophora</taxon>
        <taxon>Intramacronucleata</taxon>
        <taxon>Spirotrichea</taxon>
        <taxon>Stichotrichia</taxon>
        <taxon>Sporadotrichida</taxon>
        <taxon>Oxytrichidae</taxon>
        <taxon>Stylonychinae</taxon>
        <taxon>Stylonychia</taxon>
    </lineage>
</organism>